<feature type="transmembrane region" description="Helical" evidence="1">
    <location>
        <begin position="29"/>
        <end position="45"/>
    </location>
</feature>
<keyword evidence="1" id="KW-0472">Membrane</keyword>
<evidence type="ECO:0000313" key="2">
    <source>
        <dbReference type="EMBL" id="QES90860.1"/>
    </source>
</evidence>
<feature type="transmembrane region" description="Helical" evidence="1">
    <location>
        <begin position="153"/>
        <end position="175"/>
    </location>
</feature>
<gene>
    <name evidence="2" type="ORF">E0W69_020150</name>
</gene>
<reference evidence="2 3" key="1">
    <citation type="submission" date="2019-09" db="EMBL/GenBank/DDBJ databases">
        <title>Complete genome sequence of Arachidicoccus sp. B3-10 isolated from apple orchard soil.</title>
        <authorList>
            <person name="Kim H.S."/>
            <person name="Han K.-I."/>
            <person name="Suh M.K."/>
            <person name="Lee K.C."/>
            <person name="Eom M.K."/>
            <person name="Kim J.-S."/>
            <person name="Kang S.W."/>
            <person name="Sin Y."/>
            <person name="Lee J.-S."/>
        </authorList>
    </citation>
    <scope>NUCLEOTIDE SEQUENCE [LARGE SCALE GENOMIC DNA]</scope>
    <source>
        <strain evidence="2 3">B3-10</strain>
    </source>
</reference>
<dbReference type="KEGG" id="arac:E0W69_020150"/>
<feature type="transmembrane region" description="Helical" evidence="1">
    <location>
        <begin position="83"/>
        <end position="102"/>
    </location>
</feature>
<protein>
    <submittedName>
        <fullName evidence="2">Uncharacterized protein</fullName>
    </submittedName>
</protein>
<feature type="transmembrane region" description="Helical" evidence="1">
    <location>
        <begin position="109"/>
        <end position="133"/>
    </location>
</feature>
<dbReference type="AlphaFoldDB" id="A0A5P2GAZ6"/>
<keyword evidence="1" id="KW-1133">Transmembrane helix</keyword>
<name>A0A5P2GAZ6_9BACT</name>
<dbReference type="EMBL" id="CP044016">
    <property type="protein sequence ID" value="QES90860.1"/>
    <property type="molecule type" value="Genomic_DNA"/>
</dbReference>
<dbReference type="Proteomes" id="UP000292424">
    <property type="component" value="Chromosome"/>
</dbReference>
<evidence type="ECO:0000256" key="1">
    <source>
        <dbReference type="SAM" id="Phobius"/>
    </source>
</evidence>
<organism evidence="2 3">
    <name type="scientific">Rhizosphaericola mali</name>
    <dbReference type="NCBI Taxonomy" id="2545455"/>
    <lineage>
        <taxon>Bacteria</taxon>
        <taxon>Pseudomonadati</taxon>
        <taxon>Bacteroidota</taxon>
        <taxon>Chitinophagia</taxon>
        <taxon>Chitinophagales</taxon>
        <taxon>Chitinophagaceae</taxon>
        <taxon>Rhizosphaericola</taxon>
    </lineage>
</organism>
<evidence type="ECO:0000313" key="3">
    <source>
        <dbReference type="Proteomes" id="UP000292424"/>
    </source>
</evidence>
<sequence>MKKGSSIIIAFVLLTVVGALYRIVPGRPFGFAPQYAMALFGGFLFQNDKKWAFILPIGSMFLSDLLFQGLFKLNMTSTPGFYSGQLVNYILFAILAVFGFIIKKMDFRNIIMASVLSTTFYFLVSNMYVWISTDFYSKNWGGLMQSYTLGLPFYRNSIIATLVFSAILFGGYALIGKSFTKSQRVTA</sequence>
<proteinExistence type="predicted"/>
<dbReference type="Pfam" id="PF20221">
    <property type="entry name" value="DUF6580"/>
    <property type="match status" value="1"/>
</dbReference>
<feature type="transmembrane region" description="Helical" evidence="1">
    <location>
        <begin position="52"/>
        <end position="71"/>
    </location>
</feature>
<dbReference type="InterPro" id="IPR046487">
    <property type="entry name" value="DUF6580"/>
</dbReference>
<dbReference type="OrthoDB" id="9806699at2"/>
<keyword evidence="1" id="KW-0812">Transmembrane</keyword>
<accession>A0A5P2GAZ6</accession>
<keyword evidence="3" id="KW-1185">Reference proteome</keyword>
<dbReference type="RefSeq" id="WP_131331843.1">
    <property type="nucleotide sequence ID" value="NZ_CP044016.1"/>
</dbReference>